<feature type="domain" description="AIG1-type G" evidence="9">
    <location>
        <begin position="431"/>
        <end position="622"/>
    </location>
</feature>
<keyword evidence="7" id="KW-0472">Membrane</keyword>
<dbReference type="PANTHER" id="PTHR10903:SF170">
    <property type="entry name" value="GTPASE IMAP FAMILY MEMBER 7"/>
    <property type="match status" value="1"/>
</dbReference>
<evidence type="ECO:0000313" key="11">
    <source>
        <dbReference type="Proteomes" id="UP001166052"/>
    </source>
</evidence>
<keyword evidence="6" id="KW-0175">Coiled coil</keyword>
<keyword evidence="11" id="KW-1185">Reference proteome</keyword>
<evidence type="ECO:0000256" key="2">
    <source>
        <dbReference type="ARBA" id="ARBA00008535"/>
    </source>
</evidence>
<dbReference type="PROSITE" id="PS51716">
    <property type="entry name" value="G_IRG"/>
    <property type="match status" value="1"/>
</dbReference>
<protein>
    <submittedName>
        <fullName evidence="10">IIGP5 GTPase</fullName>
    </submittedName>
</protein>
<dbReference type="PROSITE" id="PS51720">
    <property type="entry name" value="G_AIG1"/>
    <property type="match status" value="1"/>
</dbReference>
<dbReference type="InterPro" id="IPR006703">
    <property type="entry name" value="G_AIG1"/>
</dbReference>
<dbReference type="InterPro" id="IPR008405">
    <property type="entry name" value="ApoL"/>
</dbReference>
<comment type="similarity">
    <text evidence="1">Belongs to the TRAFAC class dynamin-like GTPase superfamily. IRG family.</text>
</comment>
<proteinExistence type="inferred from homology"/>
<dbReference type="Pfam" id="PF05049">
    <property type="entry name" value="IIGP"/>
    <property type="match status" value="1"/>
</dbReference>
<feature type="non-terminal residue" evidence="10">
    <location>
        <position position="900"/>
    </location>
</feature>
<keyword evidence="4" id="KW-0547">Nucleotide-binding</keyword>
<evidence type="ECO:0000256" key="1">
    <source>
        <dbReference type="ARBA" id="ARBA00005429"/>
    </source>
</evidence>
<organism evidence="10 11">
    <name type="scientific">Polypterus senegalus</name>
    <name type="common">Senegal bichir</name>
    <dbReference type="NCBI Taxonomy" id="55291"/>
    <lineage>
        <taxon>Eukaryota</taxon>
        <taxon>Metazoa</taxon>
        <taxon>Chordata</taxon>
        <taxon>Craniata</taxon>
        <taxon>Vertebrata</taxon>
        <taxon>Euteleostomi</taxon>
        <taxon>Actinopterygii</taxon>
        <taxon>Polypteriformes</taxon>
        <taxon>Polypteridae</taxon>
        <taxon>Polypterus</taxon>
    </lineage>
</organism>
<dbReference type="InterPro" id="IPR007743">
    <property type="entry name" value="Immunity-related_GTPase-like"/>
</dbReference>
<feature type="transmembrane region" description="Helical" evidence="7">
    <location>
        <begin position="201"/>
        <end position="224"/>
    </location>
</feature>
<evidence type="ECO:0000256" key="5">
    <source>
        <dbReference type="ARBA" id="ARBA00023134"/>
    </source>
</evidence>
<evidence type="ECO:0000256" key="6">
    <source>
        <dbReference type="SAM" id="Coils"/>
    </source>
</evidence>
<dbReference type="InterPro" id="IPR030385">
    <property type="entry name" value="G_IRG_dom"/>
</dbReference>
<evidence type="ECO:0000313" key="10">
    <source>
        <dbReference type="EMBL" id="MBN3290815.1"/>
    </source>
</evidence>
<evidence type="ECO:0000256" key="7">
    <source>
        <dbReference type="SAM" id="Phobius"/>
    </source>
</evidence>
<feature type="transmembrane region" description="Helical" evidence="7">
    <location>
        <begin position="759"/>
        <end position="780"/>
    </location>
</feature>
<keyword evidence="7" id="KW-1133">Transmembrane helix</keyword>
<dbReference type="PANTHER" id="PTHR10903">
    <property type="entry name" value="GTPASE, IMAP FAMILY MEMBER-RELATED"/>
    <property type="match status" value="1"/>
</dbReference>
<dbReference type="Gene3D" id="3.40.50.300">
    <property type="entry name" value="P-loop containing nucleotide triphosphate hydrolases"/>
    <property type="match status" value="2"/>
</dbReference>
<keyword evidence="7" id="KW-0812">Transmembrane</keyword>
<sequence>MQAKSVKTFMKYKLTPRLKSSTEKELRKKLKKVLGSIFESMPVVREIPEAIEKLSVTLPAVFCNTNKLLKYPEGMNEKKVQLFIAMAKEVAPYLVNFLRDVKDLFKDDLENVENLAYQHALYVQAHHISDDFMMQFEVTREELQTCLQEIEKIAQEMDTVKKNAAIVSVAGSTAGVISGVLCITGLALAPVTFGVSTILTAVGTGVGVAAGVGGVATGITESVLNRKDKEKIKKLFEIYAKAVNEIRDVLGIERLAIDAEASSGEAASGINAAHVAAKVASGVPLIVDDIARIADAASDGAAAIGRAVDGAADAAAIASRSAAIAGGVFSGLFIGVDIINICSNGYDLAKGQKNVFAKAIRKIAGELESELDSYRNLYEEFPNLFSPPANEDAQCVTVLMDFSFKTIKNPVADIEDHINEMWKKKSEEMEQIDLRIVLLGKCGVGKSSVGNKILGNDEFSVGNFSSTECEKREAIIDDRNITVIETPCLFNEKMTDQIKNSIELTFPGPNVFLMVLQFDNFTNEEKQMVTVLQEIFGEKVFKNTLVLFTHGDKLSSKSVKIFSHWHKELRQLLALCSNRHHIFDNAMEDDQKQRSQLLEKIDEMMQLNESQYYIADQKNDLEVKMEQQMEKSLPEPSDCNEFTETDFHLAKQMKTARKRFYFVRSKIDIEMDILRRQQREEERERVLEEIRQDHIKNLEKNDVESDEIFLVSSSSPDGFDFYKFCSTLESVLNENKRHAFLLSHPSFFTSVIKKKYSSLVGSFIVVGAFSAFFGAVPAFGPSLNIPFLTKVLSDIREHFGLNDESLSRLADTEGKSLEILKAEITDPLISDINFQTVSRHFHSNATVTRMIAYEAAHLFPFFGSTCAMPLSFRSDYLILKESLNAFTDSAVRVMIKALDC</sequence>
<feature type="non-terminal residue" evidence="10">
    <location>
        <position position="1"/>
    </location>
</feature>
<comment type="caution">
    <text evidence="10">The sequence shown here is derived from an EMBL/GenBank/DDBJ whole genome shotgun (WGS) entry which is preliminary data.</text>
</comment>
<evidence type="ECO:0000259" key="8">
    <source>
        <dbReference type="PROSITE" id="PS51716"/>
    </source>
</evidence>
<gene>
    <name evidence="10" type="primary">Irgc_15</name>
    <name evidence="10" type="ORF">GTO92_0013589</name>
</gene>
<dbReference type="InterPro" id="IPR027417">
    <property type="entry name" value="P-loop_NTPase"/>
</dbReference>
<evidence type="ECO:0000256" key="3">
    <source>
        <dbReference type="ARBA" id="ARBA00010090"/>
    </source>
</evidence>
<dbReference type="SUPFAM" id="SSF52540">
    <property type="entry name" value="P-loop containing nucleoside triphosphate hydrolases"/>
    <property type="match status" value="1"/>
</dbReference>
<reference evidence="10" key="1">
    <citation type="journal article" date="2021" name="Cell">
        <title>Tracing the genetic footprints of vertebrate landing in non-teleost ray-finned fishes.</title>
        <authorList>
            <person name="Bi X."/>
            <person name="Wang K."/>
            <person name="Yang L."/>
            <person name="Pan H."/>
            <person name="Jiang H."/>
            <person name="Wei Q."/>
            <person name="Fang M."/>
            <person name="Yu H."/>
            <person name="Zhu C."/>
            <person name="Cai Y."/>
            <person name="He Y."/>
            <person name="Gan X."/>
            <person name="Zeng H."/>
            <person name="Yu D."/>
            <person name="Zhu Y."/>
            <person name="Jiang H."/>
            <person name="Qiu Q."/>
            <person name="Yang H."/>
            <person name="Zhang Y.E."/>
            <person name="Wang W."/>
            <person name="Zhu M."/>
            <person name="He S."/>
            <person name="Zhang G."/>
        </authorList>
    </citation>
    <scope>NUCLEOTIDE SEQUENCE</scope>
    <source>
        <strain evidence="10">Bchr_001</strain>
    </source>
</reference>
<name>A0ABS2YW65_POLSE</name>
<comment type="similarity">
    <text evidence="3">Belongs to the apolipoprotein L family.</text>
</comment>
<feature type="domain" description="IRG-type G" evidence="8">
    <location>
        <begin position="642"/>
        <end position="731"/>
    </location>
</feature>
<dbReference type="InterPro" id="IPR045058">
    <property type="entry name" value="GIMA/IAN/Toc"/>
</dbReference>
<evidence type="ECO:0000259" key="9">
    <source>
        <dbReference type="PROSITE" id="PS51720"/>
    </source>
</evidence>
<dbReference type="Proteomes" id="UP001166052">
    <property type="component" value="Unassembled WGS sequence"/>
</dbReference>
<feature type="transmembrane region" description="Helical" evidence="7">
    <location>
        <begin position="164"/>
        <end position="189"/>
    </location>
</feature>
<feature type="coiled-coil region" evidence="6">
    <location>
        <begin position="136"/>
        <end position="163"/>
    </location>
</feature>
<dbReference type="Pfam" id="PF04548">
    <property type="entry name" value="AIG1"/>
    <property type="match status" value="1"/>
</dbReference>
<evidence type="ECO:0000256" key="4">
    <source>
        <dbReference type="ARBA" id="ARBA00022741"/>
    </source>
</evidence>
<keyword evidence="5" id="KW-0342">GTP-binding</keyword>
<dbReference type="EMBL" id="JAAWVN010009798">
    <property type="protein sequence ID" value="MBN3290815.1"/>
    <property type="molecule type" value="Genomic_DNA"/>
</dbReference>
<dbReference type="Pfam" id="PF05461">
    <property type="entry name" value="ApoL"/>
    <property type="match status" value="1"/>
</dbReference>
<accession>A0ABS2YW65</accession>
<comment type="similarity">
    <text evidence="2">Belongs to the TRAFAC class TrmE-Era-EngA-EngB-Septin-like GTPase superfamily. AIG1/Toc34/Toc159-like paraseptin GTPase family. IAN subfamily.</text>
</comment>